<keyword evidence="1" id="KW-0732">Signal</keyword>
<reference evidence="2" key="2">
    <citation type="submission" date="2025-08" db="UniProtKB">
        <authorList>
            <consortium name="Ensembl"/>
        </authorList>
    </citation>
    <scope>IDENTIFICATION</scope>
</reference>
<organism evidence="2 3">
    <name type="scientific">Maylandia zebra</name>
    <name type="common">zebra mbuna</name>
    <dbReference type="NCBI Taxonomy" id="106582"/>
    <lineage>
        <taxon>Eukaryota</taxon>
        <taxon>Metazoa</taxon>
        <taxon>Chordata</taxon>
        <taxon>Craniata</taxon>
        <taxon>Vertebrata</taxon>
        <taxon>Euteleostomi</taxon>
        <taxon>Actinopterygii</taxon>
        <taxon>Neopterygii</taxon>
        <taxon>Teleostei</taxon>
        <taxon>Neoteleostei</taxon>
        <taxon>Acanthomorphata</taxon>
        <taxon>Ovalentaria</taxon>
        <taxon>Cichlomorphae</taxon>
        <taxon>Cichliformes</taxon>
        <taxon>Cichlidae</taxon>
        <taxon>African cichlids</taxon>
        <taxon>Pseudocrenilabrinae</taxon>
        <taxon>Haplochromini</taxon>
        <taxon>Maylandia</taxon>
        <taxon>Maylandia zebra complex</taxon>
    </lineage>
</organism>
<dbReference type="GeneTree" id="ENSGT01130000281945"/>
<evidence type="ECO:0000256" key="1">
    <source>
        <dbReference type="SAM" id="SignalP"/>
    </source>
</evidence>
<feature type="signal peptide" evidence="1">
    <location>
        <begin position="1"/>
        <end position="21"/>
    </location>
</feature>
<reference evidence="2" key="3">
    <citation type="submission" date="2025-09" db="UniProtKB">
        <authorList>
            <consortium name="Ensembl"/>
        </authorList>
    </citation>
    <scope>IDENTIFICATION</scope>
</reference>
<feature type="chain" id="PRO_5018259730" evidence="1">
    <location>
        <begin position="22"/>
        <end position="207"/>
    </location>
</feature>
<name>A0A3P9C5Q7_9CICH</name>
<dbReference type="Proteomes" id="UP000265160">
    <property type="component" value="LG15"/>
</dbReference>
<accession>A0A3P9C5Q7</accession>
<evidence type="ECO:0000313" key="3">
    <source>
        <dbReference type="Proteomes" id="UP000265160"/>
    </source>
</evidence>
<proteinExistence type="predicted"/>
<dbReference type="Ensembl" id="ENSMZET00005017777.1">
    <property type="protein sequence ID" value="ENSMZEP00005017231.1"/>
    <property type="gene ID" value="ENSMZEG00005012950.1"/>
</dbReference>
<dbReference type="Gene3D" id="1.20.120.20">
    <property type="entry name" value="Apolipoprotein"/>
    <property type="match status" value="1"/>
</dbReference>
<protein>
    <submittedName>
        <fullName evidence="2">Uncharacterized protein</fullName>
    </submittedName>
</protein>
<evidence type="ECO:0000313" key="2">
    <source>
        <dbReference type="Ensembl" id="ENSMZEP00005017231.1"/>
    </source>
</evidence>
<reference evidence="2 3" key="1">
    <citation type="journal article" date="2014" name="Nature">
        <title>The genomic substrate for adaptive radiation in African cichlid fish.</title>
        <authorList>
            <person name="Brawand D."/>
            <person name="Wagner C.E."/>
            <person name="Li Y.I."/>
            <person name="Malinsky M."/>
            <person name="Keller I."/>
            <person name="Fan S."/>
            <person name="Simakov O."/>
            <person name="Ng A.Y."/>
            <person name="Lim Z.W."/>
            <person name="Bezault E."/>
            <person name="Turner-Maier J."/>
            <person name="Johnson J."/>
            <person name="Alcazar R."/>
            <person name="Noh H.J."/>
            <person name="Russell P."/>
            <person name="Aken B."/>
            <person name="Alfoldi J."/>
            <person name="Amemiya C."/>
            <person name="Azzouzi N."/>
            <person name="Baroiller J.F."/>
            <person name="Barloy-Hubler F."/>
            <person name="Berlin A."/>
            <person name="Bloomquist R."/>
            <person name="Carleton K.L."/>
            <person name="Conte M.A."/>
            <person name="D'Cotta H."/>
            <person name="Eshel O."/>
            <person name="Gaffney L."/>
            <person name="Galibert F."/>
            <person name="Gante H.F."/>
            <person name="Gnerre S."/>
            <person name="Greuter L."/>
            <person name="Guyon R."/>
            <person name="Haddad N.S."/>
            <person name="Haerty W."/>
            <person name="Harris R.M."/>
            <person name="Hofmann H.A."/>
            <person name="Hourlier T."/>
            <person name="Hulata G."/>
            <person name="Jaffe D.B."/>
            <person name="Lara M."/>
            <person name="Lee A.P."/>
            <person name="MacCallum I."/>
            <person name="Mwaiko S."/>
            <person name="Nikaido M."/>
            <person name="Nishihara H."/>
            <person name="Ozouf-Costaz C."/>
            <person name="Penman D.J."/>
            <person name="Przybylski D."/>
            <person name="Rakotomanga M."/>
            <person name="Renn S.C.P."/>
            <person name="Ribeiro F.J."/>
            <person name="Ron M."/>
            <person name="Salzburger W."/>
            <person name="Sanchez-Pulido L."/>
            <person name="Santos M.E."/>
            <person name="Searle S."/>
            <person name="Sharpe T."/>
            <person name="Swofford R."/>
            <person name="Tan F.J."/>
            <person name="Williams L."/>
            <person name="Young S."/>
            <person name="Yin S."/>
            <person name="Okada N."/>
            <person name="Kocher T.D."/>
            <person name="Miska E.A."/>
            <person name="Lander E.S."/>
            <person name="Venkatesh B."/>
            <person name="Fernald R.D."/>
            <person name="Meyer A."/>
            <person name="Ponting C.P."/>
            <person name="Streelman J.T."/>
            <person name="Lindblad-Toh K."/>
            <person name="Seehausen O."/>
            <person name="Di Palma F."/>
        </authorList>
    </citation>
    <scope>NUCLEOTIDE SEQUENCE</scope>
</reference>
<dbReference type="STRING" id="106582.ENSMZEP00005017231"/>
<dbReference type="AlphaFoldDB" id="A0A3P9C5Q7"/>
<keyword evidence="3" id="KW-1185">Reference proteome</keyword>
<sequence>MPSRFVCLFIVVIGTTGICLAWEAPLILCDAFPKPQCKALTEDLGFLPARSERVEPVMLEPEPLGPALQAALEPLGPALQAALEPLGPALQAALEPLGPALQAALEPLGPALQAALEPLGPALQAALEPLGPALQAALEPLGPALQAALEPLGPALQAALEPLGPQTSESFTSVESLVKADKEVRETHPSTMTKYCALIKTVKKKRR</sequence>
<dbReference type="SUPFAM" id="SSF58113">
    <property type="entry name" value="Apolipoprotein A-I"/>
    <property type="match status" value="1"/>
</dbReference>